<reference evidence="1 2" key="1">
    <citation type="submission" date="2009-01" db="EMBL/GenBank/DDBJ databases">
        <authorList>
            <person name="Fulton L."/>
            <person name="Clifton S."/>
            <person name="Fulton B."/>
            <person name="Xu J."/>
            <person name="Minx P."/>
            <person name="Pepin K.H."/>
            <person name="Johnson M."/>
            <person name="Bhonagiri V."/>
            <person name="Nash W.E."/>
            <person name="Mardis E.R."/>
            <person name="Wilson R.K."/>
        </authorList>
    </citation>
    <scope>NUCLEOTIDE SEQUENCE [LARGE SCALE GENOMIC DNA]</scope>
    <source>
        <strain evidence="1 2">DSM 15981</strain>
    </source>
</reference>
<proteinExistence type="predicted"/>
<protein>
    <submittedName>
        <fullName evidence="1">Uncharacterized protein</fullName>
    </submittedName>
</protein>
<keyword evidence="2" id="KW-1185">Reference proteome</keyword>
<name>C0CT49_9FIRM</name>
<evidence type="ECO:0000313" key="1">
    <source>
        <dbReference type="EMBL" id="EEG57727.1"/>
    </source>
</evidence>
<reference evidence="1 2" key="2">
    <citation type="submission" date="2009-02" db="EMBL/GenBank/DDBJ databases">
        <title>Draft genome sequence of Clostridium asparagiforme (DSM 15981).</title>
        <authorList>
            <person name="Sudarsanam P."/>
            <person name="Ley R."/>
            <person name="Guruge J."/>
            <person name="Turnbaugh P.J."/>
            <person name="Mahowald M."/>
            <person name="Liep D."/>
            <person name="Gordon J."/>
        </authorList>
    </citation>
    <scope>NUCLEOTIDE SEQUENCE [LARGE SCALE GENOMIC DNA]</scope>
    <source>
        <strain evidence="1 2">DSM 15981</strain>
    </source>
</reference>
<dbReference type="Proteomes" id="UP000004756">
    <property type="component" value="Unassembled WGS sequence"/>
</dbReference>
<sequence>MRRGGGDLEIRVNVKRIGKKQNGVREVRYEIPGCPGTVEELIRGVTAVCVGDYNRRKESAELIRCLTKEQIEDSAQAGKIGFGVNYGEKEADLQQAVENALQSFEDGIYRIFLNDRPLERLDEGIRITDEDSLTFVRLTMLAGRMW</sequence>
<dbReference type="HOGENOM" id="CLU_149983_0_0_9"/>
<evidence type="ECO:0000313" key="2">
    <source>
        <dbReference type="Proteomes" id="UP000004756"/>
    </source>
</evidence>
<dbReference type="EMBL" id="ACCJ01000008">
    <property type="protein sequence ID" value="EEG57727.1"/>
    <property type="molecule type" value="Genomic_DNA"/>
</dbReference>
<gene>
    <name evidence="1" type="ORF">CLOSTASPAR_00147</name>
</gene>
<accession>C0CT49</accession>
<organism evidence="1 2">
    <name type="scientific">[Clostridium] asparagiforme DSM 15981</name>
    <dbReference type="NCBI Taxonomy" id="518636"/>
    <lineage>
        <taxon>Bacteria</taxon>
        <taxon>Bacillati</taxon>
        <taxon>Bacillota</taxon>
        <taxon>Clostridia</taxon>
        <taxon>Lachnospirales</taxon>
        <taxon>Lachnospiraceae</taxon>
        <taxon>Enterocloster</taxon>
    </lineage>
</organism>
<dbReference type="AlphaFoldDB" id="C0CT49"/>
<comment type="caution">
    <text evidence="1">The sequence shown here is derived from an EMBL/GenBank/DDBJ whole genome shotgun (WGS) entry which is preliminary data.</text>
</comment>